<feature type="domain" description="EAL" evidence="2">
    <location>
        <begin position="489"/>
        <end position="749"/>
    </location>
</feature>
<keyword evidence="1" id="KW-0812">Transmembrane</keyword>
<evidence type="ECO:0000259" key="2">
    <source>
        <dbReference type="PROSITE" id="PS50883"/>
    </source>
</evidence>
<keyword evidence="1" id="KW-0472">Membrane</keyword>
<dbReference type="Pfam" id="PF00563">
    <property type="entry name" value="EAL"/>
    <property type="match status" value="1"/>
</dbReference>
<dbReference type="SUPFAM" id="SSF141868">
    <property type="entry name" value="EAL domain-like"/>
    <property type="match status" value="1"/>
</dbReference>
<dbReference type="InterPro" id="IPR043128">
    <property type="entry name" value="Rev_trsase/Diguanyl_cyclase"/>
</dbReference>
<feature type="transmembrane region" description="Helical" evidence="1">
    <location>
        <begin position="165"/>
        <end position="189"/>
    </location>
</feature>
<gene>
    <name evidence="4" type="ORF">JO380_001047</name>
</gene>
<dbReference type="PROSITE" id="PS50887">
    <property type="entry name" value="GGDEF"/>
    <property type="match status" value="1"/>
</dbReference>
<feature type="transmembrane region" description="Helical" evidence="1">
    <location>
        <begin position="196"/>
        <end position="217"/>
    </location>
</feature>
<proteinExistence type="predicted"/>
<protein>
    <submittedName>
        <fullName evidence="4">Diguanylate cyclase (GGDEF)-like protein</fullName>
    </submittedName>
</protein>
<feature type="transmembrane region" description="Helical" evidence="1">
    <location>
        <begin position="229"/>
        <end position="253"/>
    </location>
</feature>
<feature type="transmembrane region" description="Helical" evidence="1">
    <location>
        <begin position="38"/>
        <end position="57"/>
    </location>
</feature>
<evidence type="ECO:0000313" key="5">
    <source>
        <dbReference type="Proteomes" id="UP001240250"/>
    </source>
</evidence>
<feature type="transmembrane region" description="Helical" evidence="1">
    <location>
        <begin position="69"/>
        <end position="90"/>
    </location>
</feature>
<dbReference type="InterPro" id="IPR035919">
    <property type="entry name" value="EAL_sf"/>
</dbReference>
<evidence type="ECO:0000256" key="1">
    <source>
        <dbReference type="SAM" id="Phobius"/>
    </source>
</evidence>
<evidence type="ECO:0000313" key="4">
    <source>
        <dbReference type="EMBL" id="MDQ0424666.1"/>
    </source>
</evidence>
<accession>A0ABU0GH32</accession>
<keyword evidence="1" id="KW-1133">Transmembrane helix</keyword>
<dbReference type="SUPFAM" id="SSF55073">
    <property type="entry name" value="Nucleotide cyclase"/>
    <property type="match status" value="1"/>
</dbReference>
<feature type="transmembrane region" description="Helical" evidence="1">
    <location>
        <begin position="96"/>
        <end position="114"/>
    </location>
</feature>
<feature type="transmembrane region" description="Helical" evidence="1">
    <location>
        <begin position="265"/>
        <end position="286"/>
    </location>
</feature>
<dbReference type="Gene3D" id="3.30.70.270">
    <property type="match status" value="1"/>
</dbReference>
<dbReference type="PANTHER" id="PTHR44757">
    <property type="entry name" value="DIGUANYLATE CYCLASE DGCP"/>
    <property type="match status" value="1"/>
</dbReference>
<feature type="transmembrane region" description="Helical" evidence="1">
    <location>
        <begin position="135"/>
        <end position="153"/>
    </location>
</feature>
<keyword evidence="5" id="KW-1185">Reference proteome</keyword>
<dbReference type="Gene3D" id="3.20.20.450">
    <property type="entry name" value="EAL domain"/>
    <property type="match status" value="1"/>
</dbReference>
<dbReference type="CDD" id="cd01948">
    <property type="entry name" value="EAL"/>
    <property type="match status" value="1"/>
</dbReference>
<feature type="domain" description="GGDEF" evidence="3">
    <location>
        <begin position="351"/>
        <end position="480"/>
    </location>
</feature>
<dbReference type="SMART" id="SM00052">
    <property type="entry name" value="EAL"/>
    <property type="match status" value="1"/>
</dbReference>
<dbReference type="Proteomes" id="UP001240250">
    <property type="component" value="Unassembled WGS sequence"/>
</dbReference>
<reference evidence="4 5" key="1">
    <citation type="submission" date="2023-07" db="EMBL/GenBank/DDBJ databases">
        <title>Sequencing the genomes of 1000 actinobacteria strains.</title>
        <authorList>
            <person name="Klenk H.-P."/>
        </authorList>
    </citation>
    <scope>NUCLEOTIDE SEQUENCE [LARGE SCALE GENOMIC DNA]</scope>
    <source>
        <strain evidence="4 5">DSM 14785</strain>
    </source>
</reference>
<dbReference type="PANTHER" id="PTHR44757:SF2">
    <property type="entry name" value="BIOFILM ARCHITECTURE MAINTENANCE PROTEIN MBAA"/>
    <property type="match status" value="1"/>
</dbReference>
<dbReference type="EMBL" id="JAUSVM010000001">
    <property type="protein sequence ID" value="MDQ0424666.1"/>
    <property type="molecule type" value="Genomic_DNA"/>
</dbReference>
<dbReference type="InterPro" id="IPR052155">
    <property type="entry name" value="Biofilm_reg_signaling"/>
</dbReference>
<dbReference type="Pfam" id="PF00990">
    <property type="entry name" value="GGDEF"/>
    <property type="match status" value="1"/>
</dbReference>
<dbReference type="NCBIfam" id="TIGR00254">
    <property type="entry name" value="GGDEF"/>
    <property type="match status" value="1"/>
</dbReference>
<comment type="caution">
    <text evidence="4">The sequence shown here is derived from an EMBL/GenBank/DDBJ whole genome shotgun (WGS) entry which is preliminary data.</text>
</comment>
<sequence>MARTRPTPRAARAALVGALACALLAVTGVVTGVSAAFLVVAALVCASSGVVVRARLRARPVREARAWRWFARALLALAVAFGGEAAVLVLAPGVRWAGVVETLGTVVASAFLYLGVQFWNRYRGVEWDWDPGERLLGLAGLLGGTALLMYGTYRTVGAAAVPTWRVTVLVLGAAAPAVLALSLASVLVLARLARDWRAWTLLALVATLGVLGTVRYLEVLATGAVRPTATVAVVTVWAVVAATSAVASLAPVVRNVQTAPSPRASSIGSLAIVVAGAGLVVLDAVAPSGRRSVAVAAALSTLLGSVRLLRVVADLADLTSARREARTDGLTGVANRLAFMEHLEATRGRPRGVGVLLVDLDEFKGVNDGLGHVVGDELMRAVADRVTVETAGAALLARLGGDEFALLVDDPDQALRVAHVVLDAIRAPFVVAGRTVRIDASVGVASTGLGSASSARLLHDADTAMYVAKRSGGGIQVYDARTAAHTARRLDLLSDLRTVLAGHAPPAEVGELVVHLQPQVACGDDRVVGVEALVRWAHPRHGLLRPAEFLPLAEQHRLMARLTAVVLRQAAAAAQGVAADGWDLPVAVNLSASCVTDDDLPGEVAAALAGSGLRADRLVLEVTESAIMRDPDAAVTALVRLTEQGVRVSIDDYGTGHSSLSYLARLPAAELKLDASFVSRLLRDERTETIVAATIDLAHRLGIRVTAEGVEDHATADRLCDLACDATQGFVHSGALPVDALRAWLGARAPVAVGEGG</sequence>
<dbReference type="InterPro" id="IPR000160">
    <property type="entry name" value="GGDEF_dom"/>
</dbReference>
<dbReference type="InterPro" id="IPR029787">
    <property type="entry name" value="Nucleotide_cyclase"/>
</dbReference>
<dbReference type="SMART" id="SM00267">
    <property type="entry name" value="GGDEF"/>
    <property type="match status" value="1"/>
</dbReference>
<organism evidence="4 5">
    <name type="scientific">Cellulomonas iranensis</name>
    <dbReference type="NCBI Taxonomy" id="76862"/>
    <lineage>
        <taxon>Bacteria</taxon>
        <taxon>Bacillati</taxon>
        <taxon>Actinomycetota</taxon>
        <taxon>Actinomycetes</taxon>
        <taxon>Micrococcales</taxon>
        <taxon>Cellulomonadaceae</taxon>
        <taxon>Cellulomonas</taxon>
    </lineage>
</organism>
<name>A0ABU0GH32_9CELL</name>
<dbReference type="PROSITE" id="PS50883">
    <property type="entry name" value="EAL"/>
    <property type="match status" value="1"/>
</dbReference>
<dbReference type="CDD" id="cd01949">
    <property type="entry name" value="GGDEF"/>
    <property type="match status" value="1"/>
</dbReference>
<evidence type="ECO:0000259" key="3">
    <source>
        <dbReference type="PROSITE" id="PS50887"/>
    </source>
</evidence>
<dbReference type="InterPro" id="IPR001633">
    <property type="entry name" value="EAL_dom"/>
</dbReference>
<dbReference type="RefSeq" id="WP_070320991.1">
    <property type="nucleotide sequence ID" value="NZ_JAUSVM010000001.1"/>
</dbReference>